<name>A0AAV7PXZ0_PLEWA</name>
<dbReference type="Proteomes" id="UP001066276">
    <property type="component" value="Chromosome 7"/>
</dbReference>
<dbReference type="AlphaFoldDB" id="A0AAV7PXZ0"/>
<gene>
    <name evidence="2" type="ORF">NDU88_009710</name>
</gene>
<reference evidence="2" key="1">
    <citation type="journal article" date="2022" name="bioRxiv">
        <title>Sequencing and chromosome-scale assembly of the giantPleurodeles waltlgenome.</title>
        <authorList>
            <person name="Brown T."/>
            <person name="Elewa A."/>
            <person name="Iarovenko S."/>
            <person name="Subramanian E."/>
            <person name="Araus A.J."/>
            <person name="Petzold A."/>
            <person name="Susuki M."/>
            <person name="Suzuki K.-i.T."/>
            <person name="Hayashi T."/>
            <person name="Toyoda A."/>
            <person name="Oliveira C."/>
            <person name="Osipova E."/>
            <person name="Leigh N.D."/>
            <person name="Simon A."/>
            <person name="Yun M.H."/>
        </authorList>
    </citation>
    <scope>NUCLEOTIDE SEQUENCE</scope>
    <source>
        <strain evidence="2">20211129_DDA</strain>
        <tissue evidence="2">Liver</tissue>
    </source>
</reference>
<sequence length="67" mass="7051">MFRGGDYPGEAGDSVARVVNPSHVSGQAARVRQSVADLLAQSHRSGWPPLSPAERPTEAALAQTPLE</sequence>
<keyword evidence="3" id="KW-1185">Reference proteome</keyword>
<protein>
    <submittedName>
        <fullName evidence="2">Uncharacterized protein</fullName>
    </submittedName>
</protein>
<evidence type="ECO:0000256" key="1">
    <source>
        <dbReference type="SAM" id="MobiDB-lite"/>
    </source>
</evidence>
<organism evidence="2 3">
    <name type="scientific">Pleurodeles waltl</name>
    <name type="common">Iberian ribbed newt</name>
    <dbReference type="NCBI Taxonomy" id="8319"/>
    <lineage>
        <taxon>Eukaryota</taxon>
        <taxon>Metazoa</taxon>
        <taxon>Chordata</taxon>
        <taxon>Craniata</taxon>
        <taxon>Vertebrata</taxon>
        <taxon>Euteleostomi</taxon>
        <taxon>Amphibia</taxon>
        <taxon>Batrachia</taxon>
        <taxon>Caudata</taxon>
        <taxon>Salamandroidea</taxon>
        <taxon>Salamandridae</taxon>
        <taxon>Pleurodelinae</taxon>
        <taxon>Pleurodeles</taxon>
    </lineage>
</organism>
<feature type="region of interest" description="Disordered" evidence="1">
    <location>
        <begin position="42"/>
        <end position="67"/>
    </location>
</feature>
<dbReference type="EMBL" id="JANPWB010000011">
    <property type="protein sequence ID" value="KAJ1131373.1"/>
    <property type="molecule type" value="Genomic_DNA"/>
</dbReference>
<proteinExistence type="predicted"/>
<accession>A0AAV7PXZ0</accession>
<evidence type="ECO:0000313" key="2">
    <source>
        <dbReference type="EMBL" id="KAJ1131373.1"/>
    </source>
</evidence>
<evidence type="ECO:0000313" key="3">
    <source>
        <dbReference type="Proteomes" id="UP001066276"/>
    </source>
</evidence>
<comment type="caution">
    <text evidence="2">The sequence shown here is derived from an EMBL/GenBank/DDBJ whole genome shotgun (WGS) entry which is preliminary data.</text>
</comment>